<accession>A0A1I7Z4Q5</accession>
<organism evidence="1 2">
    <name type="scientific">Steinernema glaseri</name>
    <dbReference type="NCBI Taxonomy" id="37863"/>
    <lineage>
        <taxon>Eukaryota</taxon>
        <taxon>Metazoa</taxon>
        <taxon>Ecdysozoa</taxon>
        <taxon>Nematoda</taxon>
        <taxon>Chromadorea</taxon>
        <taxon>Rhabditida</taxon>
        <taxon>Tylenchina</taxon>
        <taxon>Panagrolaimomorpha</taxon>
        <taxon>Strongyloidoidea</taxon>
        <taxon>Steinernematidae</taxon>
        <taxon>Steinernema</taxon>
    </lineage>
</organism>
<sequence>MRPARNTTTWAPLSTNYVAQSSFHVKKSVVAFRQSFSALVAEMINMRNKERTECNLWRAVNQKLVDAQMCRFHIPGDVLERFLFFASTL</sequence>
<reference evidence="2" key="1">
    <citation type="submission" date="2016-11" db="UniProtKB">
        <authorList>
            <consortium name="WormBaseParasite"/>
        </authorList>
    </citation>
    <scope>IDENTIFICATION</scope>
</reference>
<protein>
    <submittedName>
        <fullName evidence="2">Uncharacterized protein</fullName>
    </submittedName>
</protein>
<name>A0A1I7Z4Q5_9BILA</name>
<dbReference type="Proteomes" id="UP000095287">
    <property type="component" value="Unplaced"/>
</dbReference>
<evidence type="ECO:0000313" key="2">
    <source>
        <dbReference type="WBParaSite" id="L893_g22580.t1"/>
    </source>
</evidence>
<proteinExistence type="predicted"/>
<dbReference type="WBParaSite" id="L893_g22580.t1">
    <property type="protein sequence ID" value="L893_g22580.t1"/>
    <property type="gene ID" value="L893_g22580"/>
</dbReference>
<keyword evidence="1" id="KW-1185">Reference proteome</keyword>
<dbReference type="AlphaFoldDB" id="A0A1I7Z4Q5"/>
<evidence type="ECO:0000313" key="1">
    <source>
        <dbReference type="Proteomes" id="UP000095287"/>
    </source>
</evidence>